<name>A0A7E4UYU9_PANRE</name>
<accession>A0A7E4UYU9</accession>
<reference evidence="3" key="2">
    <citation type="submission" date="2020-10" db="UniProtKB">
        <authorList>
            <consortium name="WormBaseParasite"/>
        </authorList>
    </citation>
    <scope>IDENTIFICATION</scope>
</reference>
<proteinExistence type="predicted"/>
<evidence type="ECO:0000313" key="2">
    <source>
        <dbReference type="Proteomes" id="UP000492821"/>
    </source>
</evidence>
<dbReference type="AlphaFoldDB" id="A0A7E4UYU9"/>
<reference evidence="2" key="1">
    <citation type="journal article" date="2013" name="Genetics">
        <title>The draft genome and transcriptome of Panagrellus redivivus are shaped by the harsh demands of a free-living lifestyle.</title>
        <authorList>
            <person name="Srinivasan J."/>
            <person name="Dillman A.R."/>
            <person name="Macchietto M.G."/>
            <person name="Heikkinen L."/>
            <person name="Lakso M."/>
            <person name="Fracchia K.M."/>
            <person name="Antoshechkin I."/>
            <person name="Mortazavi A."/>
            <person name="Wong G."/>
            <person name="Sternberg P.W."/>
        </authorList>
    </citation>
    <scope>NUCLEOTIDE SEQUENCE [LARGE SCALE GENOMIC DNA]</scope>
    <source>
        <strain evidence="2">MT8872</strain>
    </source>
</reference>
<sequence>MEGDWLFPLESRLDAVTRATPPRTVAAPLSGQGPRVTSPRTEVQSAAITPPRCRRRAADVEREWPQPHQQAGFSTFPTFLIKH</sequence>
<protein>
    <submittedName>
        <fullName evidence="3">Uncharacterized protein</fullName>
    </submittedName>
</protein>
<evidence type="ECO:0000313" key="3">
    <source>
        <dbReference type="WBParaSite" id="Pan_g14252.t1"/>
    </source>
</evidence>
<dbReference type="Proteomes" id="UP000492821">
    <property type="component" value="Unassembled WGS sequence"/>
</dbReference>
<organism evidence="2 3">
    <name type="scientific">Panagrellus redivivus</name>
    <name type="common">Microworm</name>
    <dbReference type="NCBI Taxonomy" id="6233"/>
    <lineage>
        <taxon>Eukaryota</taxon>
        <taxon>Metazoa</taxon>
        <taxon>Ecdysozoa</taxon>
        <taxon>Nematoda</taxon>
        <taxon>Chromadorea</taxon>
        <taxon>Rhabditida</taxon>
        <taxon>Tylenchina</taxon>
        <taxon>Panagrolaimomorpha</taxon>
        <taxon>Panagrolaimoidea</taxon>
        <taxon>Panagrolaimidae</taxon>
        <taxon>Panagrellus</taxon>
    </lineage>
</organism>
<feature type="compositionally biased region" description="Polar residues" evidence="1">
    <location>
        <begin position="67"/>
        <end position="77"/>
    </location>
</feature>
<feature type="region of interest" description="Disordered" evidence="1">
    <location>
        <begin position="17"/>
        <end position="83"/>
    </location>
</feature>
<keyword evidence="2" id="KW-1185">Reference proteome</keyword>
<evidence type="ECO:0000256" key="1">
    <source>
        <dbReference type="SAM" id="MobiDB-lite"/>
    </source>
</evidence>
<feature type="compositionally biased region" description="Polar residues" evidence="1">
    <location>
        <begin position="38"/>
        <end position="47"/>
    </location>
</feature>
<dbReference type="WBParaSite" id="Pan_g14252.t1">
    <property type="protein sequence ID" value="Pan_g14252.t1"/>
    <property type="gene ID" value="Pan_g14252"/>
</dbReference>
<feature type="compositionally biased region" description="Basic and acidic residues" evidence="1">
    <location>
        <begin position="56"/>
        <end position="65"/>
    </location>
</feature>